<reference evidence="6 7" key="3">
    <citation type="submission" date="2016-01" db="EMBL/GenBank/DDBJ databases">
        <title>The new phylogeny of the genus Mycobacterium.</title>
        <authorList>
            <person name="Tarcisio F."/>
            <person name="Conor M."/>
            <person name="Antonella G."/>
            <person name="Elisabetta G."/>
            <person name="Giulia F.S."/>
            <person name="Sara T."/>
            <person name="Anna F."/>
            <person name="Clotilde B."/>
            <person name="Roberto B."/>
            <person name="Veronica D.S."/>
            <person name="Fabio R."/>
            <person name="Monica P."/>
            <person name="Olivier J."/>
            <person name="Enrico T."/>
            <person name="Nicola S."/>
        </authorList>
    </citation>
    <scope>NUCLEOTIDE SEQUENCE [LARGE SCALE GENOMIC DNA]</scope>
    <source>
        <strain evidence="6 7">DSM 44626</strain>
    </source>
</reference>
<dbReference type="CDD" id="cd07128">
    <property type="entry name" value="ALDH_MaoC-N"/>
    <property type="match status" value="1"/>
</dbReference>
<evidence type="ECO:0000313" key="7">
    <source>
        <dbReference type="Proteomes" id="UP000193710"/>
    </source>
</evidence>
<gene>
    <name evidence="6" type="ORF">AWC29_05380</name>
    <name evidence="5" type="ORF">BN973_05973</name>
</gene>
<proteinExistence type="inferred from homology"/>
<evidence type="ECO:0000256" key="1">
    <source>
        <dbReference type="ARBA" id="ARBA00009986"/>
    </source>
</evidence>
<dbReference type="PANTHER" id="PTHR43111:SF1">
    <property type="entry name" value="ALDEHYDE DEHYDROGENASE B-RELATED"/>
    <property type="match status" value="1"/>
</dbReference>
<evidence type="ECO:0000259" key="4">
    <source>
        <dbReference type="Pfam" id="PF00171"/>
    </source>
</evidence>
<dbReference type="NCBIfam" id="TIGR02278">
    <property type="entry name" value="PaaN-DH"/>
    <property type="match status" value="1"/>
</dbReference>
<dbReference type="Pfam" id="PF00171">
    <property type="entry name" value="Aldedh"/>
    <property type="match status" value="1"/>
</dbReference>
<name>A0A024K6T6_9MYCO</name>
<dbReference type="InterPro" id="IPR016161">
    <property type="entry name" value="Ald_DH/histidinol_DH"/>
</dbReference>
<dbReference type="EMBL" id="HG964447">
    <property type="protein sequence ID" value="CDO91564.1"/>
    <property type="molecule type" value="Genomic_DNA"/>
</dbReference>
<reference evidence="5" key="1">
    <citation type="journal article" date="2014" name="Genome Announc.">
        <title>Draft Genome Sequence of Mycobacterium triplex DSM 44626.</title>
        <authorList>
            <person name="Sassi M."/>
            <person name="Croce O."/>
            <person name="Robert C."/>
            <person name="Raoult D."/>
            <person name="Drancourt M."/>
        </authorList>
    </citation>
    <scope>NUCLEOTIDE SEQUENCE [LARGE SCALE GENOMIC DNA]</scope>
    <source>
        <strain evidence="5">DSM 44626</strain>
    </source>
</reference>
<feature type="region of interest" description="Disordered" evidence="3">
    <location>
        <begin position="463"/>
        <end position="488"/>
    </location>
</feature>
<dbReference type="OrthoDB" id="9759612at2"/>
<evidence type="ECO:0000256" key="3">
    <source>
        <dbReference type="SAM" id="MobiDB-lite"/>
    </source>
</evidence>
<organism evidence="5">
    <name type="scientific">Mycobacterium triplex</name>
    <dbReference type="NCBI Taxonomy" id="47839"/>
    <lineage>
        <taxon>Bacteria</taxon>
        <taxon>Bacillati</taxon>
        <taxon>Actinomycetota</taxon>
        <taxon>Actinomycetes</taxon>
        <taxon>Mycobacteriales</taxon>
        <taxon>Mycobacteriaceae</taxon>
        <taxon>Mycobacterium</taxon>
        <taxon>Mycobacterium simiae complex</taxon>
    </lineage>
</organism>
<protein>
    <submittedName>
        <fullName evidence="5">Bifunctional aldehyde dehydrogenase/enoyl-CoA hydratase</fullName>
    </submittedName>
</protein>
<keyword evidence="2" id="KW-0560">Oxidoreductase</keyword>
<feature type="compositionally biased region" description="Gly residues" evidence="3">
    <location>
        <begin position="478"/>
        <end position="488"/>
    </location>
</feature>
<dbReference type="NCBIfam" id="NF008868">
    <property type="entry name" value="PRK11903.1"/>
    <property type="match status" value="1"/>
</dbReference>
<dbReference type="STRING" id="47839.BN973_05973"/>
<feature type="domain" description="Aldehyde dehydrogenase" evidence="4">
    <location>
        <begin position="22"/>
        <end position="444"/>
    </location>
</feature>
<evidence type="ECO:0000313" key="6">
    <source>
        <dbReference type="EMBL" id="ORX07607.1"/>
    </source>
</evidence>
<dbReference type="Gene3D" id="3.40.605.10">
    <property type="entry name" value="Aldehyde Dehydrogenase, Chain A, domain 1"/>
    <property type="match status" value="1"/>
</dbReference>
<dbReference type="AlphaFoldDB" id="A0A024K6T6"/>
<dbReference type="eggNOG" id="COG1012">
    <property type="taxonomic scope" value="Bacteria"/>
</dbReference>
<dbReference type="SUPFAM" id="SSF53720">
    <property type="entry name" value="ALDH-like"/>
    <property type="match status" value="1"/>
</dbReference>
<dbReference type="InterPro" id="IPR016162">
    <property type="entry name" value="Ald_DH_N"/>
</dbReference>
<dbReference type="Proteomes" id="UP000193710">
    <property type="component" value="Unassembled WGS sequence"/>
</dbReference>
<dbReference type="InterPro" id="IPR016163">
    <property type="entry name" value="Ald_DH_C"/>
</dbReference>
<evidence type="ECO:0000256" key="2">
    <source>
        <dbReference type="ARBA" id="ARBA00023002"/>
    </source>
</evidence>
<dbReference type="EMBL" id="LQPY01000004">
    <property type="protein sequence ID" value="ORX07607.1"/>
    <property type="molecule type" value="Genomic_DNA"/>
</dbReference>
<sequence>MSTPLQSFLLGRWHTPGDDGRPLYDPTTGAEIARIATEPLGGGDTLDYARTVGAPALSKLDFTTRAAILKDLGKYLSKHAEEFYALSTRTGATKRDSAVDIDGGIAVLFVYASKSNRELPPAGPLLDGDTEWIGKSKTFGVQHIYTPLPGAAVQINAFNFPVWGMLEKFAPAFIAGVPSVVKPASQTAYLTELVVRRIVESNLLPEGALQLVCAPPGDLIDHLSGQDLLSVTGSAATAATLRAHPAVVRNAVRFNAEADSLNCSILGHDAVPAAPEFDLYIEQLVTEMTVKAGQKCTAIRRALVPHRLLEPVTEALRERLATVRVGNPARDDVDMGPVVSQAQRDDVRRAVSTLADECELVHGLPGIVDVVDADAERGAFVSPLLLRCTDPDARAPHEVEAFGPVTTLIPYGTTAHAIELAARGAGSLAGSLVSHDLNFVRDVALGVAPWHGRLLVLNRDDAAESTGHGSPLPHTVHGGPGRAGGGEELGGIRAVLHHMQRTAIQGPPALLDRLTPDPAP</sequence>
<dbReference type="Proteomes" id="UP000028880">
    <property type="component" value="Unassembled WGS sequence"/>
</dbReference>
<dbReference type="InterPro" id="IPR015590">
    <property type="entry name" value="Aldehyde_DH_dom"/>
</dbReference>
<accession>A0A024K6T6</accession>
<keyword evidence="7" id="KW-1185">Reference proteome</keyword>
<reference evidence="5" key="2">
    <citation type="submission" date="2014-04" db="EMBL/GenBank/DDBJ databases">
        <authorList>
            <person name="Urmite Genomes U."/>
        </authorList>
    </citation>
    <scope>NUCLEOTIDE SEQUENCE</scope>
    <source>
        <strain evidence="5">DSM 44626</strain>
    </source>
</reference>
<dbReference type="PANTHER" id="PTHR43111">
    <property type="entry name" value="ALDEHYDE DEHYDROGENASE B-RELATED"/>
    <property type="match status" value="1"/>
</dbReference>
<evidence type="ECO:0000313" key="5">
    <source>
        <dbReference type="EMBL" id="CDO91564.1"/>
    </source>
</evidence>
<comment type="similarity">
    <text evidence="1">Belongs to the aldehyde dehydrogenase family.</text>
</comment>
<dbReference type="HOGENOM" id="CLU_025047_0_0_11"/>
<dbReference type="GO" id="GO:0016620">
    <property type="term" value="F:oxidoreductase activity, acting on the aldehyde or oxo group of donors, NAD or NADP as acceptor"/>
    <property type="evidence" value="ECO:0007669"/>
    <property type="project" value="InterPro"/>
</dbReference>
<dbReference type="InterPro" id="IPR011966">
    <property type="entry name" value="PaaN-DH"/>
</dbReference>
<dbReference type="Gene3D" id="3.40.309.10">
    <property type="entry name" value="Aldehyde Dehydrogenase, Chain A, domain 2"/>
    <property type="match status" value="1"/>
</dbReference>